<dbReference type="PaxDb" id="55529-EKX47825"/>
<feature type="region of interest" description="Disordered" evidence="1">
    <location>
        <begin position="119"/>
        <end position="174"/>
    </location>
</feature>
<dbReference type="PROSITE" id="PS51257">
    <property type="entry name" value="PROKAR_LIPOPROTEIN"/>
    <property type="match status" value="1"/>
</dbReference>
<keyword evidence="5" id="KW-1185">Reference proteome</keyword>
<dbReference type="HOGENOM" id="CLU_1404900_0_0_1"/>
<feature type="compositionally biased region" description="Low complexity" evidence="1">
    <location>
        <begin position="162"/>
        <end position="174"/>
    </location>
</feature>
<feature type="compositionally biased region" description="Basic residues" evidence="1">
    <location>
        <begin position="140"/>
        <end position="149"/>
    </location>
</feature>
<dbReference type="KEGG" id="gtt:GUITHDRAFT_151981"/>
<proteinExistence type="predicted"/>
<keyword evidence="2" id="KW-0732">Signal</keyword>
<name>L1JIB7_GUITC</name>
<evidence type="ECO:0000313" key="4">
    <source>
        <dbReference type="EnsemblProtists" id="EKX47825"/>
    </source>
</evidence>
<evidence type="ECO:0000313" key="3">
    <source>
        <dbReference type="EMBL" id="EKX47825.1"/>
    </source>
</evidence>
<dbReference type="RefSeq" id="XP_005834805.1">
    <property type="nucleotide sequence ID" value="XM_005834748.1"/>
</dbReference>
<dbReference type="EMBL" id="JH992988">
    <property type="protein sequence ID" value="EKX47825.1"/>
    <property type="molecule type" value="Genomic_DNA"/>
</dbReference>
<organism evidence="3">
    <name type="scientific">Guillardia theta (strain CCMP2712)</name>
    <name type="common">Cryptophyte</name>
    <dbReference type="NCBI Taxonomy" id="905079"/>
    <lineage>
        <taxon>Eukaryota</taxon>
        <taxon>Cryptophyceae</taxon>
        <taxon>Pyrenomonadales</taxon>
        <taxon>Geminigeraceae</taxon>
        <taxon>Guillardia</taxon>
    </lineage>
</organism>
<accession>L1JIB7</accession>
<reference evidence="5" key="2">
    <citation type="submission" date="2012-11" db="EMBL/GenBank/DDBJ databases">
        <authorList>
            <person name="Kuo A."/>
            <person name="Curtis B.A."/>
            <person name="Tanifuji G."/>
            <person name="Burki F."/>
            <person name="Gruber A."/>
            <person name="Irimia M."/>
            <person name="Maruyama S."/>
            <person name="Arias M.C."/>
            <person name="Ball S.G."/>
            <person name="Gile G.H."/>
            <person name="Hirakawa Y."/>
            <person name="Hopkins J.F."/>
            <person name="Rensing S.A."/>
            <person name="Schmutz J."/>
            <person name="Symeonidi A."/>
            <person name="Elias M."/>
            <person name="Eveleigh R.J."/>
            <person name="Herman E.K."/>
            <person name="Klute M.J."/>
            <person name="Nakayama T."/>
            <person name="Obornik M."/>
            <person name="Reyes-Prieto A."/>
            <person name="Armbrust E.V."/>
            <person name="Aves S.J."/>
            <person name="Beiko R.G."/>
            <person name="Coutinho P."/>
            <person name="Dacks J.B."/>
            <person name="Durnford D.G."/>
            <person name="Fast N.M."/>
            <person name="Green B.R."/>
            <person name="Grisdale C."/>
            <person name="Hempe F."/>
            <person name="Henrissat B."/>
            <person name="Hoppner M.P."/>
            <person name="Ishida K.-I."/>
            <person name="Kim E."/>
            <person name="Koreny L."/>
            <person name="Kroth P.G."/>
            <person name="Liu Y."/>
            <person name="Malik S.-B."/>
            <person name="Maier U.G."/>
            <person name="McRose D."/>
            <person name="Mock T."/>
            <person name="Neilson J.A."/>
            <person name="Onodera N.T."/>
            <person name="Poole A.M."/>
            <person name="Pritham E.J."/>
            <person name="Richards T.A."/>
            <person name="Rocap G."/>
            <person name="Roy S.W."/>
            <person name="Sarai C."/>
            <person name="Schaack S."/>
            <person name="Shirato S."/>
            <person name="Slamovits C.H."/>
            <person name="Spencer D.F."/>
            <person name="Suzuki S."/>
            <person name="Worden A.Z."/>
            <person name="Zauner S."/>
            <person name="Barry K."/>
            <person name="Bell C."/>
            <person name="Bharti A.K."/>
            <person name="Crow J.A."/>
            <person name="Grimwood J."/>
            <person name="Kramer R."/>
            <person name="Lindquist E."/>
            <person name="Lucas S."/>
            <person name="Salamov A."/>
            <person name="McFadden G.I."/>
            <person name="Lane C.E."/>
            <person name="Keeling P.J."/>
            <person name="Gray M.W."/>
            <person name="Grigoriev I.V."/>
            <person name="Archibald J.M."/>
        </authorList>
    </citation>
    <scope>NUCLEOTIDE SEQUENCE</scope>
    <source>
        <strain evidence="5">CCMP2712</strain>
    </source>
</reference>
<dbReference type="EnsemblProtists" id="EKX47825">
    <property type="protein sequence ID" value="EKX47825"/>
    <property type="gene ID" value="GUITHDRAFT_151981"/>
</dbReference>
<reference evidence="4" key="3">
    <citation type="submission" date="2016-03" db="UniProtKB">
        <authorList>
            <consortium name="EnsemblProtists"/>
        </authorList>
    </citation>
    <scope>IDENTIFICATION</scope>
</reference>
<feature type="chain" id="PRO_5008771373" evidence="2">
    <location>
        <begin position="21"/>
        <end position="194"/>
    </location>
</feature>
<protein>
    <submittedName>
        <fullName evidence="3 4">Uncharacterized protein</fullName>
    </submittedName>
</protein>
<evidence type="ECO:0000256" key="2">
    <source>
        <dbReference type="SAM" id="SignalP"/>
    </source>
</evidence>
<evidence type="ECO:0000313" key="5">
    <source>
        <dbReference type="Proteomes" id="UP000011087"/>
    </source>
</evidence>
<gene>
    <name evidence="3" type="ORF">GUITHDRAFT_151981</name>
</gene>
<dbReference type="AlphaFoldDB" id="L1JIB7"/>
<dbReference type="GeneID" id="17304458"/>
<sequence>MRPTLSLAMFLVLACELSLAGDNSNSPNSFGNGRGSQLNELVNGLLKPRTIHLGSGRNSTWDNSSHLRLREEARDEVQNLEHSVCSDTVHENRSHDFSSELGADESMMANLSMGPGQPNVTGSMQERGGEARGLLGGTSRSHHRASRFTRSRESPQRSLDLPVAPASSSSAIPHEAPMLCQELLPAGMQREGRL</sequence>
<feature type="signal peptide" evidence="2">
    <location>
        <begin position="1"/>
        <end position="20"/>
    </location>
</feature>
<dbReference type="Proteomes" id="UP000011087">
    <property type="component" value="Unassembled WGS sequence"/>
</dbReference>
<reference evidence="3 5" key="1">
    <citation type="journal article" date="2012" name="Nature">
        <title>Algal genomes reveal evolutionary mosaicism and the fate of nucleomorphs.</title>
        <authorList>
            <consortium name="DOE Joint Genome Institute"/>
            <person name="Curtis B.A."/>
            <person name="Tanifuji G."/>
            <person name="Burki F."/>
            <person name="Gruber A."/>
            <person name="Irimia M."/>
            <person name="Maruyama S."/>
            <person name="Arias M.C."/>
            <person name="Ball S.G."/>
            <person name="Gile G.H."/>
            <person name="Hirakawa Y."/>
            <person name="Hopkins J.F."/>
            <person name="Kuo A."/>
            <person name="Rensing S.A."/>
            <person name="Schmutz J."/>
            <person name="Symeonidi A."/>
            <person name="Elias M."/>
            <person name="Eveleigh R.J."/>
            <person name="Herman E.K."/>
            <person name="Klute M.J."/>
            <person name="Nakayama T."/>
            <person name="Obornik M."/>
            <person name="Reyes-Prieto A."/>
            <person name="Armbrust E.V."/>
            <person name="Aves S.J."/>
            <person name="Beiko R.G."/>
            <person name="Coutinho P."/>
            <person name="Dacks J.B."/>
            <person name="Durnford D.G."/>
            <person name="Fast N.M."/>
            <person name="Green B.R."/>
            <person name="Grisdale C.J."/>
            <person name="Hempel F."/>
            <person name="Henrissat B."/>
            <person name="Hoppner M.P."/>
            <person name="Ishida K."/>
            <person name="Kim E."/>
            <person name="Koreny L."/>
            <person name="Kroth P.G."/>
            <person name="Liu Y."/>
            <person name="Malik S.B."/>
            <person name="Maier U.G."/>
            <person name="McRose D."/>
            <person name="Mock T."/>
            <person name="Neilson J.A."/>
            <person name="Onodera N.T."/>
            <person name="Poole A.M."/>
            <person name="Pritham E.J."/>
            <person name="Richards T.A."/>
            <person name="Rocap G."/>
            <person name="Roy S.W."/>
            <person name="Sarai C."/>
            <person name="Schaack S."/>
            <person name="Shirato S."/>
            <person name="Slamovits C.H."/>
            <person name="Spencer D.F."/>
            <person name="Suzuki S."/>
            <person name="Worden A.Z."/>
            <person name="Zauner S."/>
            <person name="Barry K."/>
            <person name="Bell C."/>
            <person name="Bharti A.K."/>
            <person name="Crow J.A."/>
            <person name="Grimwood J."/>
            <person name="Kramer R."/>
            <person name="Lindquist E."/>
            <person name="Lucas S."/>
            <person name="Salamov A."/>
            <person name="McFadden G.I."/>
            <person name="Lane C.E."/>
            <person name="Keeling P.J."/>
            <person name="Gray M.W."/>
            <person name="Grigoriev I.V."/>
            <person name="Archibald J.M."/>
        </authorList>
    </citation>
    <scope>NUCLEOTIDE SEQUENCE</scope>
    <source>
        <strain evidence="3 5">CCMP2712</strain>
    </source>
</reference>
<evidence type="ECO:0000256" key="1">
    <source>
        <dbReference type="SAM" id="MobiDB-lite"/>
    </source>
</evidence>